<dbReference type="Pfam" id="PF04542">
    <property type="entry name" value="Sigma70_r2"/>
    <property type="match status" value="1"/>
</dbReference>
<organism evidence="9 10">
    <name type="scientific">Paenibacillus oryzae</name>
    <dbReference type="NCBI Taxonomy" id="1844972"/>
    <lineage>
        <taxon>Bacteria</taxon>
        <taxon>Bacillati</taxon>
        <taxon>Bacillota</taxon>
        <taxon>Bacilli</taxon>
        <taxon>Bacillales</taxon>
        <taxon>Paenibacillaceae</taxon>
        <taxon>Paenibacillus</taxon>
    </lineage>
</organism>
<name>A0A1A5YRE3_9BACL</name>
<dbReference type="PANTHER" id="PTHR43133:SF8">
    <property type="entry name" value="RNA POLYMERASE SIGMA FACTOR HI_1459-RELATED"/>
    <property type="match status" value="1"/>
</dbReference>
<dbReference type="GO" id="GO:0003677">
    <property type="term" value="F:DNA binding"/>
    <property type="evidence" value="ECO:0007669"/>
    <property type="project" value="UniProtKB-KW"/>
</dbReference>
<dbReference type="Proteomes" id="UP000092024">
    <property type="component" value="Unassembled WGS sequence"/>
</dbReference>
<dbReference type="AlphaFoldDB" id="A0A1A5YRE3"/>
<dbReference type="InterPro" id="IPR007627">
    <property type="entry name" value="RNA_pol_sigma70_r2"/>
</dbReference>
<dbReference type="InterPro" id="IPR014284">
    <property type="entry name" value="RNA_pol_sigma-70_dom"/>
</dbReference>
<feature type="domain" description="RNA polymerase sigma factor 70 region 4 type 2" evidence="8">
    <location>
        <begin position="114"/>
        <end position="163"/>
    </location>
</feature>
<accession>A0A1A5YRE3</accession>
<dbReference type="GO" id="GO:0016987">
    <property type="term" value="F:sigma factor activity"/>
    <property type="evidence" value="ECO:0007669"/>
    <property type="project" value="UniProtKB-KW"/>
</dbReference>
<evidence type="ECO:0000256" key="3">
    <source>
        <dbReference type="ARBA" id="ARBA00023082"/>
    </source>
</evidence>
<comment type="similarity">
    <text evidence="1">Belongs to the sigma-70 factor family. ECF subfamily.</text>
</comment>
<keyword evidence="5" id="KW-0804">Transcription</keyword>
<evidence type="ECO:0000256" key="2">
    <source>
        <dbReference type="ARBA" id="ARBA00023015"/>
    </source>
</evidence>
<keyword evidence="10" id="KW-1185">Reference proteome</keyword>
<keyword evidence="3" id="KW-0731">Sigma factor</keyword>
<dbReference type="EMBL" id="LYPA01000029">
    <property type="protein sequence ID" value="OBR68138.1"/>
    <property type="molecule type" value="Genomic_DNA"/>
</dbReference>
<keyword evidence="4" id="KW-0238">DNA-binding</keyword>
<dbReference type="Gene3D" id="1.10.10.10">
    <property type="entry name" value="Winged helix-like DNA-binding domain superfamily/Winged helix DNA-binding domain"/>
    <property type="match status" value="1"/>
</dbReference>
<dbReference type="Gene3D" id="1.10.1740.10">
    <property type="match status" value="1"/>
</dbReference>
<evidence type="ECO:0000259" key="8">
    <source>
        <dbReference type="Pfam" id="PF08281"/>
    </source>
</evidence>
<feature type="compositionally biased region" description="Basic and acidic residues" evidence="6">
    <location>
        <begin position="175"/>
        <end position="187"/>
    </location>
</feature>
<reference evidence="9 10" key="1">
    <citation type="submission" date="2016-05" db="EMBL/GenBank/DDBJ databases">
        <title>Paenibacillus oryzae. sp. nov., isolated from the rice root.</title>
        <authorList>
            <person name="Zhang J."/>
            <person name="Zhang X."/>
        </authorList>
    </citation>
    <scope>NUCLEOTIDE SEQUENCE [LARGE SCALE GENOMIC DNA]</scope>
    <source>
        <strain evidence="9 10">1DrF-4</strain>
    </source>
</reference>
<evidence type="ECO:0000256" key="6">
    <source>
        <dbReference type="SAM" id="MobiDB-lite"/>
    </source>
</evidence>
<dbReference type="InterPro" id="IPR013249">
    <property type="entry name" value="RNA_pol_sigma70_r4_t2"/>
</dbReference>
<sequence>MRQVLADVLNGDVEAFSRIVQVYQRPIYHYCYHMLSSRSEAEDCAQEVFLKLFRSLRHYDTGKPLEAWLYKIAYHQCVDSLRRRKLTRYLPFFYQRDDDNCHVEREIESTYFNEEVHKAMSRLSPEERNLLILRCVEDKSYDELALIMNKNAAALRKRYERAAVKFRGYYREAKGDVSHDNGKRGSGSEKAVPKRTPT</sequence>
<evidence type="ECO:0000259" key="7">
    <source>
        <dbReference type="Pfam" id="PF04542"/>
    </source>
</evidence>
<dbReference type="PANTHER" id="PTHR43133">
    <property type="entry name" value="RNA POLYMERASE ECF-TYPE SIGMA FACTO"/>
    <property type="match status" value="1"/>
</dbReference>
<dbReference type="NCBIfam" id="TIGR02937">
    <property type="entry name" value="sigma70-ECF"/>
    <property type="match status" value="1"/>
</dbReference>
<dbReference type="Pfam" id="PF08281">
    <property type="entry name" value="Sigma70_r4_2"/>
    <property type="match status" value="1"/>
</dbReference>
<evidence type="ECO:0000313" key="9">
    <source>
        <dbReference type="EMBL" id="OBR68138.1"/>
    </source>
</evidence>
<proteinExistence type="inferred from homology"/>
<dbReference type="STRING" id="1844972.A7K91_07830"/>
<comment type="caution">
    <text evidence="9">The sequence shown here is derived from an EMBL/GenBank/DDBJ whole genome shotgun (WGS) entry which is preliminary data.</text>
</comment>
<dbReference type="GO" id="GO:0006352">
    <property type="term" value="P:DNA-templated transcription initiation"/>
    <property type="evidence" value="ECO:0007669"/>
    <property type="project" value="InterPro"/>
</dbReference>
<evidence type="ECO:0000313" key="10">
    <source>
        <dbReference type="Proteomes" id="UP000092024"/>
    </source>
</evidence>
<dbReference type="InterPro" id="IPR039425">
    <property type="entry name" value="RNA_pol_sigma-70-like"/>
</dbReference>
<dbReference type="InterPro" id="IPR013325">
    <property type="entry name" value="RNA_pol_sigma_r2"/>
</dbReference>
<dbReference type="SUPFAM" id="SSF88659">
    <property type="entry name" value="Sigma3 and sigma4 domains of RNA polymerase sigma factors"/>
    <property type="match status" value="1"/>
</dbReference>
<dbReference type="InterPro" id="IPR013324">
    <property type="entry name" value="RNA_pol_sigma_r3/r4-like"/>
</dbReference>
<evidence type="ECO:0000256" key="4">
    <source>
        <dbReference type="ARBA" id="ARBA00023125"/>
    </source>
</evidence>
<evidence type="ECO:0000256" key="1">
    <source>
        <dbReference type="ARBA" id="ARBA00010641"/>
    </source>
</evidence>
<gene>
    <name evidence="9" type="ORF">A7K91_07830</name>
</gene>
<keyword evidence="2" id="KW-0805">Transcription regulation</keyword>
<feature type="domain" description="RNA polymerase sigma-70 region 2" evidence="7">
    <location>
        <begin position="20"/>
        <end position="85"/>
    </location>
</feature>
<protein>
    <submittedName>
        <fullName evidence="9">RNA polymerase</fullName>
    </submittedName>
</protein>
<feature type="region of interest" description="Disordered" evidence="6">
    <location>
        <begin position="175"/>
        <end position="198"/>
    </location>
</feature>
<dbReference type="InterPro" id="IPR036388">
    <property type="entry name" value="WH-like_DNA-bd_sf"/>
</dbReference>
<evidence type="ECO:0000256" key="5">
    <source>
        <dbReference type="ARBA" id="ARBA00023163"/>
    </source>
</evidence>
<dbReference type="SUPFAM" id="SSF88946">
    <property type="entry name" value="Sigma2 domain of RNA polymerase sigma factors"/>
    <property type="match status" value="1"/>
</dbReference>